<gene>
    <name evidence="3" type="ORF">ALEPTO_LOCUS607</name>
</gene>
<dbReference type="SUPFAM" id="SSF54695">
    <property type="entry name" value="POZ domain"/>
    <property type="match status" value="1"/>
</dbReference>
<dbReference type="PROSITE" id="PS50188">
    <property type="entry name" value="B302_SPRY"/>
    <property type="match status" value="1"/>
</dbReference>
<dbReference type="CDD" id="cd11709">
    <property type="entry name" value="SPRY"/>
    <property type="match status" value="1"/>
</dbReference>
<dbReference type="PROSITE" id="PS50097">
    <property type="entry name" value="BTB"/>
    <property type="match status" value="1"/>
</dbReference>
<evidence type="ECO:0000259" key="2">
    <source>
        <dbReference type="PROSITE" id="PS50188"/>
    </source>
</evidence>
<reference evidence="3" key="1">
    <citation type="submission" date="2021-06" db="EMBL/GenBank/DDBJ databases">
        <authorList>
            <person name="Kallberg Y."/>
            <person name="Tangrot J."/>
            <person name="Rosling A."/>
        </authorList>
    </citation>
    <scope>NUCLEOTIDE SEQUENCE</scope>
    <source>
        <strain evidence="3">FL130A</strain>
    </source>
</reference>
<protein>
    <submittedName>
        <fullName evidence="3">8509_t:CDS:1</fullName>
    </submittedName>
</protein>
<keyword evidence="4" id="KW-1185">Reference proteome</keyword>
<dbReference type="SUPFAM" id="SSF49899">
    <property type="entry name" value="Concanavalin A-like lectins/glucanases"/>
    <property type="match status" value="1"/>
</dbReference>
<dbReference type="AlphaFoldDB" id="A0A9N8V627"/>
<dbReference type="Gene3D" id="2.60.120.920">
    <property type="match status" value="1"/>
</dbReference>
<dbReference type="PANTHER" id="PTHR24410:SF23">
    <property type="entry name" value="BTB DOMAIN-CONTAINING PROTEIN-RELATED"/>
    <property type="match status" value="1"/>
</dbReference>
<name>A0A9N8V627_9GLOM</name>
<dbReference type="Pfam" id="PF00651">
    <property type="entry name" value="BTB"/>
    <property type="match status" value="1"/>
</dbReference>
<sequence length="477" mass="53055">MTRGSSLAEDLRLALNNPQYSDLKIFCEDSNTGEHGEQVLYASKMILAVRSEIFDRLLYNGMKETTQGEITFPEINLSAMQVILEFIYTGTISNDALTINNVMGVYHAADYFLLPDLQNTVVEFVQKIAQDHDIDLAASLLSIVAQKMNPSNDDKLFKLLSKCVAATSLDSISYDKLNSRALEVLLQQTMNDTNEYFATTEYEVVRYLILWAANQISPDAVTYFNTRLPPANTINHEISRSVQERGDEDEIDPQLTQYQPLIVKILSPIIRYVDLRLIHADILANVIEPLQVVPADKLLKAYRFHSINQVLRSTKRGLPCFRWDKSAVGPNLMVSEDKSIVEAPPNLTIHESARATELITGTGIYEWDIVIEENCGYAWIGVCAAEGVDFGVFLGGQATGWVIGSSGSAYHANRATPYGSPFDKGATVTVHLDMTNRTIAFSIDGSRQPIAWADIPSKVYPAVSLNAPGRFRIKPHI</sequence>
<organism evidence="3 4">
    <name type="scientific">Ambispora leptoticha</name>
    <dbReference type="NCBI Taxonomy" id="144679"/>
    <lineage>
        <taxon>Eukaryota</taxon>
        <taxon>Fungi</taxon>
        <taxon>Fungi incertae sedis</taxon>
        <taxon>Mucoromycota</taxon>
        <taxon>Glomeromycotina</taxon>
        <taxon>Glomeromycetes</taxon>
        <taxon>Archaeosporales</taxon>
        <taxon>Ambisporaceae</taxon>
        <taxon>Ambispora</taxon>
    </lineage>
</organism>
<comment type="caution">
    <text evidence="3">The sequence shown here is derived from an EMBL/GenBank/DDBJ whole genome shotgun (WGS) entry which is preliminary data.</text>
</comment>
<dbReference type="InterPro" id="IPR000210">
    <property type="entry name" value="BTB/POZ_dom"/>
</dbReference>
<dbReference type="InterPro" id="IPR001870">
    <property type="entry name" value="B30.2/SPRY"/>
</dbReference>
<evidence type="ECO:0000259" key="1">
    <source>
        <dbReference type="PROSITE" id="PS50097"/>
    </source>
</evidence>
<feature type="domain" description="BTB" evidence="1">
    <location>
        <begin position="21"/>
        <end position="96"/>
    </location>
</feature>
<dbReference type="OrthoDB" id="6359816at2759"/>
<dbReference type="SMART" id="SM00225">
    <property type="entry name" value="BTB"/>
    <property type="match status" value="1"/>
</dbReference>
<proteinExistence type="predicted"/>
<dbReference type="InterPro" id="IPR013320">
    <property type="entry name" value="ConA-like_dom_sf"/>
</dbReference>
<dbReference type="InterPro" id="IPR003877">
    <property type="entry name" value="SPRY_dom"/>
</dbReference>
<evidence type="ECO:0000313" key="4">
    <source>
        <dbReference type="Proteomes" id="UP000789508"/>
    </source>
</evidence>
<dbReference type="PANTHER" id="PTHR24410">
    <property type="entry name" value="HL07962P-RELATED"/>
    <property type="match status" value="1"/>
</dbReference>
<dbReference type="InterPro" id="IPR011333">
    <property type="entry name" value="SKP1/BTB/POZ_sf"/>
</dbReference>
<evidence type="ECO:0000313" key="3">
    <source>
        <dbReference type="EMBL" id="CAG8444940.1"/>
    </source>
</evidence>
<dbReference type="SMART" id="SM00449">
    <property type="entry name" value="SPRY"/>
    <property type="match status" value="1"/>
</dbReference>
<dbReference type="Pfam" id="PF00622">
    <property type="entry name" value="SPRY"/>
    <property type="match status" value="1"/>
</dbReference>
<dbReference type="InterPro" id="IPR043136">
    <property type="entry name" value="B30.2/SPRY_sf"/>
</dbReference>
<accession>A0A9N8V627</accession>
<dbReference type="EMBL" id="CAJVPS010000043">
    <property type="protein sequence ID" value="CAG8444940.1"/>
    <property type="molecule type" value="Genomic_DNA"/>
</dbReference>
<feature type="domain" description="B30.2/SPRY" evidence="2">
    <location>
        <begin position="300"/>
        <end position="477"/>
    </location>
</feature>
<dbReference type="Proteomes" id="UP000789508">
    <property type="component" value="Unassembled WGS sequence"/>
</dbReference>
<dbReference type="InterPro" id="IPR051481">
    <property type="entry name" value="BTB-POZ/Galectin-3-binding"/>
</dbReference>
<dbReference type="Gene3D" id="3.30.710.10">
    <property type="entry name" value="Potassium Channel Kv1.1, Chain A"/>
    <property type="match status" value="1"/>
</dbReference>